<comment type="similarity">
    <text evidence="1">Belongs to the 4-oxalocrotonate tautomerase family.</text>
</comment>
<evidence type="ECO:0000259" key="3">
    <source>
        <dbReference type="Pfam" id="PF01361"/>
    </source>
</evidence>
<gene>
    <name evidence="4" type="ORF">GO998_22045</name>
</gene>
<name>A0ABX7ZN27_9RALS</name>
<evidence type="ECO:0000313" key="5">
    <source>
        <dbReference type="Proteomes" id="UP000677898"/>
    </source>
</evidence>
<dbReference type="RefSeq" id="WP_211905232.1">
    <property type="nucleotide sequence ID" value="NZ_CP046730.1"/>
</dbReference>
<evidence type="ECO:0000256" key="1">
    <source>
        <dbReference type="ARBA" id="ARBA00006723"/>
    </source>
</evidence>
<protein>
    <submittedName>
        <fullName evidence="4">4-oxalocrotonate tautomerase</fullName>
    </submittedName>
</protein>
<dbReference type="SUPFAM" id="SSF55331">
    <property type="entry name" value="Tautomerase/MIF"/>
    <property type="match status" value="1"/>
</dbReference>
<dbReference type="PANTHER" id="PTHR35530:SF1">
    <property type="entry name" value="2-HYDROXYMUCONATE TAUTOMERASE"/>
    <property type="match status" value="1"/>
</dbReference>
<reference evidence="4 5" key="1">
    <citation type="journal article" date="2021" name="Phytopathology">
        <title>Complete genome sequence of Ralstonia syzygii subsp. indonesiensis strain LLRS-1, isolated from wilted tobacco in China.</title>
        <authorList>
            <person name="Lu C.H."/>
            <person name="Li J.Y."/>
            <person name="Mi M.G."/>
            <person name="Lin Z.L."/>
            <person name="Jiang N."/>
            <person name="Gai X."/>
            <person name="Ma J.H."/>
            <person name="Lei L.P."/>
            <person name="Xia Z.Y."/>
        </authorList>
    </citation>
    <scope>NUCLEOTIDE SEQUENCE [LARGE SCALE GENOMIC DNA]</scope>
    <source>
        <strain evidence="4 5">LLRS-1</strain>
    </source>
</reference>
<dbReference type="Gene3D" id="3.30.429.10">
    <property type="entry name" value="Macrophage Migration Inhibitory Factor"/>
    <property type="match status" value="2"/>
</dbReference>
<proteinExistence type="inferred from homology"/>
<evidence type="ECO:0000256" key="2">
    <source>
        <dbReference type="ARBA" id="ARBA00023235"/>
    </source>
</evidence>
<feature type="domain" description="4-oxalocrotonate tautomerase-like" evidence="3">
    <location>
        <begin position="2"/>
        <end position="60"/>
    </location>
</feature>
<sequence>MPILNVKVSARRSPEMTRKISATLLELTSRILGKDPKVTAIAIDYVDPEDWIVGGQTLAAQGRHSVYFDIKVTDETNTKAEKAQYIAEAFEVFSRLLGNLHEESYIYIQDVRAASYGYGGKTQEYRFQHT</sequence>
<dbReference type="Pfam" id="PF01361">
    <property type="entry name" value="Tautomerase"/>
    <property type="match status" value="1"/>
</dbReference>
<dbReference type="InterPro" id="IPR004370">
    <property type="entry name" value="4-OT-like_dom"/>
</dbReference>
<dbReference type="InterPro" id="IPR014347">
    <property type="entry name" value="Tautomerase/MIF_sf"/>
</dbReference>
<keyword evidence="5" id="KW-1185">Reference proteome</keyword>
<organism evidence="4 5">
    <name type="scientific">Ralstonia syzygii</name>
    <dbReference type="NCBI Taxonomy" id="28097"/>
    <lineage>
        <taxon>Bacteria</taxon>
        <taxon>Pseudomonadati</taxon>
        <taxon>Pseudomonadota</taxon>
        <taxon>Betaproteobacteria</taxon>
        <taxon>Burkholderiales</taxon>
        <taxon>Burkholderiaceae</taxon>
        <taxon>Ralstonia</taxon>
        <taxon>Ralstonia solanacearum species complex</taxon>
    </lineage>
</organism>
<keyword evidence="2" id="KW-0413">Isomerase</keyword>
<dbReference type="EMBL" id="CP046730">
    <property type="protein sequence ID" value="QUP56374.1"/>
    <property type="molecule type" value="Genomic_DNA"/>
</dbReference>
<accession>A0ABX7ZN27</accession>
<dbReference type="Proteomes" id="UP000677898">
    <property type="component" value="Plasmid pLLRS-1"/>
</dbReference>
<evidence type="ECO:0000313" key="4">
    <source>
        <dbReference type="EMBL" id="QUP56374.1"/>
    </source>
</evidence>
<geneLocation type="plasmid" evidence="4 5">
    <name>pLLRS-1</name>
</geneLocation>
<keyword evidence="4" id="KW-0614">Plasmid</keyword>
<dbReference type="PANTHER" id="PTHR35530">
    <property type="entry name" value="TAUTOMERASE-RELATED"/>
    <property type="match status" value="1"/>
</dbReference>